<dbReference type="Proteomes" id="UP000019202">
    <property type="component" value="Unassembled WGS sequence"/>
</dbReference>
<keyword evidence="2" id="KW-1185">Reference proteome</keyword>
<evidence type="ECO:0000313" key="1">
    <source>
        <dbReference type="EMBL" id="CDL80588.1"/>
    </source>
</evidence>
<gene>
    <name evidence="1" type="ORF">XSR1_10068</name>
</gene>
<name>W1IRY1_9GAMM</name>
<comment type="caution">
    <text evidence="1">The sequence shown here is derived from an EMBL/GenBank/DDBJ whole genome shotgun (WGS) entry which is preliminary data.</text>
</comment>
<dbReference type="AlphaFoldDB" id="W1IRY1"/>
<proteinExistence type="predicted"/>
<organism evidence="1 2">
    <name type="scientific">Xenorhabdus szentirmaii DSM 16338</name>
    <dbReference type="NCBI Taxonomy" id="1427518"/>
    <lineage>
        <taxon>Bacteria</taxon>
        <taxon>Pseudomonadati</taxon>
        <taxon>Pseudomonadota</taxon>
        <taxon>Gammaproteobacteria</taxon>
        <taxon>Enterobacterales</taxon>
        <taxon>Morganellaceae</taxon>
        <taxon>Xenorhabdus</taxon>
    </lineage>
</organism>
<sequence>MSAGKFNNFPPGRYLKGKTAAGCENVQGIINTPQKLACFSQLTH</sequence>
<evidence type="ECO:0000313" key="2">
    <source>
        <dbReference type="Proteomes" id="UP000019202"/>
    </source>
</evidence>
<reference evidence="1" key="1">
    <citation type="submission" date="2013-11" db="EMBL/GenBank/DDBJ databases">
        <title>Draft genome sequence and annotation of the entomopathogenic bacteria, Xenorhabdus cabanillasi strain JM26 and Xenorhabdus szentirmai strain DSM 16338.</title>
        <authorList>
            <person name="Gualtieri M."/>
            <person name="Ogier J.C."/>
            <person name="Pages S."/>
            <person name="Givaudan A."/>
            <person name="Gaudriault S."/>
        </authorList>
    </citation>
    <scope>NUCLEOTIDE SEQUENCE [LARGE SCALE GENOMIC DNA]</scope>
    <source>
        <strain evidence="1">DSM 16338</strain>
    </source>
</reference>
<dbReference type="EMBL" id="CBXF010000001">
    <property type="protein sequence ID" value="CDL80588.1"/>
    <property type="molecule type" value="Genomic_DNA"/>
</dbReference>
<accession>W1IRY1</accession>
<protein>
    <submittedName>
        <fullName evidence="1">Uncharacterized protein</fullName>
    </submittedName>
</protein>